<evidence type="ECO:0000256" key="1">
    <source>
        <dbReference type="ARBA" id="ARBA00010086"/>
    </source>
</evidence>
<gene>
    <name evidence="7" type="ORF">PGLA1383_LOCUS35809</name>
</gene>
<evidence type="ECO:0000313" key="7">
    <source>
        <dbReference type="EMBL" id="CAE8618164.1"/>
    </source>
</evidence>
<comment type="similarity">
    <text evidence="1">Belongs to the carnosine N-methyltransferase family.</text>
</comment>
<evidence type="ECO:0000313" key="8">
    <source>
        <dbReference type="Proteomes" id="UP000654075"/>
    </source>
</evidence>
<feature type="region of interest" description="Disordered" evidence="6">
    <location>
        <begin position="1"/>
        <end position="109"/>
    </location>
</feature>
<dbReference type="AlphaFoldDB" id="A0A813FVW3"/>
<name>A0A813FVW3_POLGL</name>
<keyword evidence="8" id="KW-1185">Reference proteome</keyword>
<feature type="region of interest" description="Disordered" evidence="6">
    <location>
        <begin position="576"/>
        <end position="646"/>
    </location>
</feature>
<comment type="caution">
    <text evidence="7">The sequence shown here is derived from an EMBL/GenBank/DDBJ whole genome shotgun (WGS) entry which is preliminary data.</text>
</comment>
<proteinExistence type="inferred from homology"/>
<keyword evidence="5" id="KW-0949">S-adenosyl-L-methionine</keyword>
<feature type="compositionally biased region" description="Gly residues" evidence="6">
    <location>
        <begin position="1"/>
        <end position="12"/>
    </location>
</feature>
<dbReference type="InterPro" id="IPR012901">
    <property type="entry name" value="CARME"/>
</dbReference>
<evidence type="ECO:0000256" key="3">
    <source>
        <dbReference type="ARBA" id="ARBA00022603"/>
    </source>
</evidence>
<dbReference type="SUPFAM" id="SSF53335">
    <property type="entry name" value="S-adenosyl-L-methionine-dependent methyltransferases"/>
    <property type="match status" value="1"/>
</dbReference>
<dbReference type="GO" id="GO:0032259">
    <property type="term" value="P:methylation"/>
    <property type="evidence" value="ECO:0007669"/>
    <property type="project" value="UniProtKB-KW"/>
</dbReference>
<organism evidence="7 8">
    <name type="scientific">Polarella glacialis</name>
    <name type="common">Dinoflagellate</name>
    <dbReference type="NCBI Taxonomy" id="89957"/>
    <lineage>
        <taxon>Eukaryota</taxon>
        <taxon>Sar</taxon>
        <taxon>Alveolata</taxon>
        <taxon>Dinophyceae</taxon>
        <taxon>Suessiales</taxon>
        <taxon>Suessiaceae</taxon>
        <taxon>Polarella</taxon>
    </lineage>
</organism>
<sequence>MGGPSKGHGRGGAPQPNLVSAAGPATGYGAPVSAGTPYVQGPAAYTLPQAQESGSCKGSGQPVLPGKGHSHGHQKGAPAQKGSGKGVGQEEDDEDDDDDDDEDDDDCDEECCVDEDRRHFADVCYSLVDYGRDAHADLQCMEDSFSGITDPHDRALLLPPGADIMRELRVCAKINARFLSTLVQTDEDASDFSSLPAHHQVHERNSVKVRTVLRQFVRDWADEGAQERETQYGPLLEAMERHVPLPGPPGKGKQVRRPRVLCPGSGLSRLPFEVARRGYGAQGNEFSYHMLQGSKWVLNETSKAKSHIIYPYLLNLENRKTARDQVRGVKIPDICPGEVLCPPGVQTSPQDFSMCAGEFVEVYHEQKNEWDAVLTCFFIDTAKNIFLYIRTIADIIRPGGLWANIGPLLFHYAEQPAAISIELSWEEIKPAIAKYFDFREEAKYRLCSAEASGPKYTFWKMLNLWFQTLPLLIGKDFGVDIAAFRTLTFMDFNMDPDPEEPTAAATAPVGPAAAVSAPHLRTAPQAAVDDGATPVVSAGVFALQAADFGFGDGEDGDNSSCSSRSSSPREIAEIGAAADGADGEPRVERPPPPAGADAAQGEPSGRGGSYGDKDQGLTMQERLANLEFSDDEGDDDDPLGLKAGPG</sequence>
<dbReference type="SMART" id="SM01296">
    <property type="entry name" value="N2227"/>
    <property type="match status" value="1"/>
</dbReference>
<keyword evidence="3" id="KW-0489">Methyltransferase</keyword>
<dbReference type="OrthoDB" id="978at2759"/>
<dbReference type="Proteomes" id="UP000654075">
    <property type="component" value="Unassembled WGS sequence"/>
</dbReference>
<protein>
    <recommendedName>
        <fullName evidence="2">carnosine N-methyltransferase</fullName>
        <ecNumber evidence="2">2.1.1.22</ecNumber>
    </recommendedName>
</protein>
<accession>A0A813FVW3</accession>
<evidence type="ECO:0000256" key="5">
    <source>
        <dbReference type="ARBA" id="ARBA00022691"/>
    </source>
</evidence>
<dbReference type="EC" id="2.1.1.22" evidence="2"/>
<dbReference type="Pfam" id="PF07942">
    <property type="entry name" value="CARME"/>
    <property type="match status" value="1"/>
</dbReference>
<dbReference type="PANTHER" id="PTHR12303">
    <property type="entry name" value="CARNOSINE N-METHYLTRANSFERASE"/>
    <property type="match status" value="1"/>
</dbReference>
<dbReference type="GO" id="GO:0030735">
    <property type="term" value="F:carnosine N-methyltransferase activity"/>
    <property type="evidence" value="ECO:0007669"/>
    <property type="project" value="UniProtKB-EC"/>
</dbReference>
<reference evidence="7" key="1">
    <citation type="submission" date="2021-02" db="EMBL/GenBank/DDBJ databases">
        <authorList>
            <person name="Dougan E. K."/>
            <person name="Rhodes N."/>
            <person name="Thang M."/>
            <person name="Chan C."/>
        </authorList>
    </citation>
    <scope>NUCLEOTIDE SEQUENCE</scope>
</reference>
<evidence type="ECO:0000256" key="6">
    <source>
        <dbReference type="SAM" id="MobiDB-lite"/>
    </source>
</evidence>
<keyword evidence="4" id="KW-0808">Transferase</keyword>
<feature type="compositionally biased region" description="Polar residues" evidence="6">
    <location>
        <begin position="48"/>
        <end position="58"/>
    </location>
</feature>
<feature type="compositionally biased region" description="Acidic residues" evidence="6">
    <location>
        <begin position="89"/>
        <end position="109"/>
    </location>
</feature>
<evidence type="ECO:0000256" key="4">
    <source>
        <dbReference type="ARBA" id="ARBA00022679"/>
    </source>
</evidence>
<feature type="compositionally biased region" description="Acidic residues" evidence="6">
    <location>
        <begin position="628"/>
        <end position="638"/>
    </location>
</feature>
<dbReference type="PANTHER" id="PTHR12303:SF6">
    <property type="entry name" value="CARNOSINE N-METHYLTRANSFERASE"/>
    <property type="match status" value="1"/>
</dbReference>
<evidence type="ECO:0000256" key="2">
    <source>
        <dbReference type="ARBA" id="ARBA00012003"/>
    </source>
</evidence>
<dbReference type="InterPro" id="IPR029063">
    <property type="entry name" value="SAM-dependent_MTases_sf"/>
</dbReference>
<dbReference type="EMBL" id="CAJNNV010026431">
    <property type="protein sequence ID" value="CAE8618164.1"/>
    <property type="molecule type" value="Genomic_DNA"/>
</dbReference>